<dbReference type="InterPro" id="IPR000953">
    <property type="entry name" value="Chromo/chromo_shadow_dom"/>
</dbReference>
<dbReference type="PROSITE" id="PS50013">
    <property type="entry name" value="CHROMO_2"/>
    <property type="match status" value="1"/>
</dbReference>
<feature type="compositionally biased region" description="Low complexity" evidence="2">
    <location>
        <begin position="1371"/>
        <end position="1386"/>
    </location>
</feature>
<feature type="compositionally biased region" description="Polar residues" evidence="2">
    <location>
        <begin position="305"/>
        <end position="328"/>
    </location>
</feature>
<feature type="compositionally biased region" description="Polar residues" evidence="2">
    <location>
        <begin position="469"/>
        <end position="489"/>
    </location>
</feature>
<dbReference type="Proteomes" id="UP000280685">
    <property type="component" value="Chromosome 2"/>
</dbReference>
<dbReference type="InterPro" id="IPR038609">
    <property type="entry name" value="HDA1_su2/3_sf"/>
</dbReference>
<feature type="compositionally biased region" description="Basic residues" evidence="2">
    <location>
        <begin position="1397"/>
        <end position="1408"/>
    </location>
</feature>
<feature type="region of interest" description="Disordered" evidence="2">
    <location>
        <begin position="1326"/>
        <end position="1408"/>
    </location>
</feature>
<dbReference type="InterPro" id="IPR016197">
    <property type="entry name" value="Chromo-like_dom_sf"/>
</dbReference>
<feature type="compositionally biased region" description="Basic residues" evidence="2">
    <location>
        <begin position="1"/>
        <end position="19"/>
    </location>
</feature>
<feature type="compositionally biased region" description="Acidic residues" evidence="2">
    <location>
        <begin position="536"/>
        <end position="545"/>
    </location>
</feature>
<dbReference type="SUPFAM" id="SSF54160">
    <property type="entry name" value="Chromo domain-like"/>
    <property type="match status" value="1"/>
</dbReference>
<evidence type="ECO:0000313" key="4">
    <source>
        <dbReference type="EMBL" id="VBB76292.1"/>
    </source>
</evidence>
<organism evidence="4 5">
    <name type="scientific">Podospora comata</name>
    <dbReference type="NCBI Taxonomy" id="48703"/>
    <lineage>
        <taxon>Eukaryota</taxon>
        <taxon>Fungi</taxon>
        <taxon>Dikarya</taxon>
        <taxon>Ascomycota</taxon>
        <taxon>Pezizomycotina</taxon>
        <taxon>Sordariomycetes</taxon>
        <taxon>Sordariomycetidae</taxon>
        <taxon>Sordariales</taxon>
        <taxon>Podosporaceae</taxon>
        <taxon>Podospora</taxon>
    </lineage>
</organism>
<proteinExistence type="predicted"/>
<gene>
    <name evidence="4" type="ORF">PODCO_211610</name>
</gene>
<feature type="compositionally biased region" description="Polar residues" evidence="2">
    <location>
        <begin position="168"/>
        <end position="184"/>
    </location>
</feature>
<dbReference type="Gene3D" id="3.40.50.12360">
    <property type="match status" value="1"/>
</dbReference>
<feature type="region of interest" description="Disordered" evidence="2">
    <location>
        <begin position="80"/>
        <end position="586"/>
    </location>
</feature>
<feature type="compositionally biased region" description="Basic and acidic residues" evidence="2">
    <location>
        <begin position="277"/>
        <end position="303"/>
    </location>
</feature>
<name>A0ABY6S420_PODCO</name>
<feature type="compositionally biased region" description="Polar residues" evidence="2">
    <location>
        <begin position="378"/>
        <end position="403"/>
    </location>
</feature>
<evidence type="ECO:0000256" key="2">
    <source>
        <dbReference type="SAM" id="MobiDB-lite"/>
    </source>
</evidence>
<feature type="compositionally biased region" description="Low complexity" evidence="2">
    <location>
        <begin position="418"/>
        <end position="437"/>
    </location>
</feature>
<feature type="region of interest" description="Disordered" evidence="2">
    <location>
        <begin position="1"/>
        <end position="33"/>
    </location>
</feature>
<feature type="compositionally biased region" description="Low complexity" evidence="2">
    <location>
        <begin position="247"/>
        <end position="276"/>
    </location>
</feature>
<feature type="compositionally biased region" description="Low complexity" evidence="2">
    <location>
        <begin position="622"/>
        <end position="631"/>
    </location>
</feature>
<reference evidence="4" key="1">
    <citation type="submission" date="2018-02" db="EMBL/GenBank/DDBJ databases">
        <authorList>
            <person name="Silar P."/>
        </authorList>
    </citation>
    <scope>NUCLEOTIDE SEQUENCE [LARGE SCALE GENOMIC DNA]</scope>
    <source>
        <strain evidence="4">T</strain>
    </source>
</reference>
<protein>
    <recommendedName>
        <fullName evidence="3">Chromo domain-containing protein</fullName>
    </recommendedName>
</protein>
<sequence>MPAKRKAKSKPPKARHRKATRDPTPEEEYQVRSILDEKVERGKLLYLIDWEDSPEGQTYDPTWEPAKHVNEVAINEWEAEKKKKKKKLLAGEGQESRKRSASSLPEAAEDENEEDDARPAKRAKGDDSGYTSPELELGVEVDNIPDKAGRQLILDIHPPSQVDPNDYQLFTASQLSSQNSSKLDSTSHTDSNEASSGKVLSQRTIPDSQATGESELSSTIPEIVLASQSQGRRVGSLEREEQQALDSQVASEQSQQAECEQQVEEQQQKVGQSQQEEQQRKEQQKSSREEEPQVSKTLDHDEGTISESLIPSRQPDPSHQPVNHNTPQAFRDENNHSQSSSVSGFLTQPDYPHLSNDPFGGVESAVAEAYQGSEVNRDSQVAISQQRRTPAPIENSSIPSVSNAPRADSPQVTSPEISSSSWQSQQAQSRAKGSKSSFPKRRKKRGLWFPTANTTKPPVSDTRLARAASSGSVPPHSSTFPTTQSLPQRSETETLRPVSNNIRIKMGPTPPSGKQSDAVADLRSALPDWMLRPESEPEPQPEPEPELAVHQSHNPEPSFPVSEEAQSQPPPPPQPQQSSFPVSEEAQLQHIEPAVPMSDMTHLHHPQPSILSEAGPGPGPSSPSIAVPISSRSLPRRDAVEELREAIGLHDGSLFEAPQSHYPEEALTLSSTELPVIGSHHQHNTEMEYENLPTTVAPSDLTTSVDLSRGVGEGPAMSNPLFSVHDVQPLGTAEVDSDHDAAHDIDENPIELRQFVVTLPMAANTRSLYVDVIAQNLQAMTEFGDVYCEPGLQAPDDALTAKIDAFFRRLNDLVDLPAFDDDTFHQLNSEGMLKHAINSNSKFSFVYEFLKTLRWLNDRILIVARPGRTLKYLEEIVAQEVPLSQLSKTYAVLSTESPEHVSEAARVIVAEAGQDLSKIGGQLDVVILFDHEARQVNLPPKLSCESTIFLSLATICSLEHILLQLREMPSYPDMSPLEISNALCQVTALLVRHLKDPEYAPPPHEVAAAFASFLENPENDIDYVSQPLPISVDEMWESQPQTQADNGELGRRKRPLDDDQDMMSKRRKTTRASSSVPMSELLRDTLARHPVNNERSAEMAEVPVAQLEGMAYQIFKLENRVDDLSTVNAKLRAHTDPLEKELESWRGTLNTLHVRYTEALNDRSDFEKECKQANKVAAAATEKLENVKAEVASLKEHNKALEFKLAEATLAMEQSTVPDIARFAQLEKELAETKARAEKAEKKAAALSNEADFVRQNYQNASSYQQEQNHEMKRLRDEIAVLTTRANENIVKIQQIHAANELAYHQRQLAELQDMVRDRERELDLLRTENQQLKSGRRETRGGSTPRSPRIGAMGGVMPSPRPGRSGAGSRGTSPAAAASSDPAVPGMAYAPAGANGRRHHLREHLRD</sequence>
<feature type="compositionally biased region" description="Low complexity" evidence="2">
    <location>
        <begin position="576"/>
        <end position="585"/>
    </location>
</feature>
<feature type="compositionally biased region" description="Basic and acidic residues" evidence="2">
    <location>
        <begin position="117"/>
        <end position="127"/>
    </location>
</feature>
<feature type="compositionally biased region" description="Polar residues" evidence="2">
    <location>
        <begin position="336"/>
        <end position="346"/>
    </location>
</feature>
<feature type="region of interest" description="Disordered" evidence="2">
    <location>
        <begin position="599"/>
        <end position="633"/>
    </location>
</feature>
<feature type="region of interest" description="Disordered" evidence="2">
    <location>
        <begin position="1040"/>
        <end position="1077"/>
    </location>
</feature>
<dbReference type="EMBL" id="LR026965">
    <property type="protein sequence ID" value="VBB76292.1"/>
    <property type="molecule type" value="Genomic_DNA"/>
</dbReference>
<evidence type="ECO:0000256" key="1">
    <source>
        <dbReference type="ARBA" id="ARBA00011353"/>
    </source>
</evidence>
<comment type="subunit">
    <text evidence="1">Component of the NuA4 histone acetyltransferase complex.</text>
</comment>
<accession>A0ABY6S420</accession>
<feature type="compositionally biased region" description="Acidic residues" evidence="2">
    <location>
        <begin position="107"/>
        <end position="116"/>
    </location>
</feature>
<evidence type="ECO:0000259" key="3">
    <source>
        <dbReference type="PROSITE" id="PS50013"/>
    </source>
</evidence>
<evidence type="ECO:0000313" key="5">
    <source>
        <dbReference type="Proteomes" id="UP000280685"/>
    </source>
</evidence>
<keyword evidence="5" id="KW-1185">Reference proteome</keyword>
<feature type="domain" description="Chromo" evidence="3">
    <location>
        <begin position="29"/>
        <end position="69"/>
    </location>
</feature>
<dbReference type="Gene3D" id="2.40.50.40">
    <property type="match status" value="1"/>
</dbReference>
<feature type="compositionally biased region" description="Polar residues" evidence="2">
    <location>
        <begin position="192"/>
        <end position="231"/>
    </location>
</feature>